<keyword evidence="1" id="KW-0175">Coiled coil</keyword>
<evidence type="ECO:0000313" key="4">
    <source>
        <dbReference type="Proteomes" id="UP000288669"/>
    </source>
</evidence>
<dbReference type="InterPro" id="IPR001173">
    <property type="entry name" value="Glyco_trans_2-like"/>
</dbReference>
<evidence type="ECO:0000259" key="2">
    <source>
        <dbReference type="Pfam" id="PF00535"/>
    </source>
</evidence>
<dbReference type="PANTHER" id="PTHR43685">
    <property type="entry name" value="GLYCOSYLTRANSFERASE"/>
    <property type="match status" value="1"/>
</dbReference>
<dbReference type="InterPro" id="IPR029063">
    <property type="entry name" value="SAM-dependent_MTases_sf"/>
</dbReference>
<comment type="caution">
    <text evidence="3">The sequence shown here is derived from an EMBL/GenBank/DDBJ whole genome shotgun (WGS) entry which is preliminary data.</text>
</comment>
<proteinExistence type="predicted"/>
<dbReference type="Gene3D" id="3.90.550.10">
    <property type="entry name" value="Spore Coat Polysaccharide Biosynthesis Protein SpsA, Chain A"/>
    <property type="match status" value="2"/>
</dbReference>
<protein>
    <recommendedName>
        <fullName evidence="2">Glycosyltransferase 2-like domain-containing protein</fullName>
    </recommendedName>
</protein>
<dbReference type="CDD" id="cd04184">
    <property type="entry name" value="GT2_RfbC_Mx_like"/>
    <property type="match status" value="1"/>
</dbReference>
<organism evidence="3 4">
    <name type="scientific">Vagococcus entomophilus</name>
    <dbReference type="NCBI Taxonomy" id="1160095"/>
    <lineage>
        <taxon>Bacteria</taxon>
        <taxon>Bacillati</taxon>
        <taxon>Bacillota</taxon>
        <taxon>Bacilli</taxon>
        <taxon>Lactobacillales</taxon>
        <taxon>Enterococcaceae</taxon>
        <taxon>Vagococcus</taxon>
    </lineage>
</organism>
<evidence type="ECO:0000256" key="1">
    <source>
        <dbReference type="SAM" id="Coils"/>
    </source>
</evidence>
<name>A0A430AIG0_9ENTE</name>
<dbReference type="Gene3D" id="3.40.50.150">
    <property type="entry name" value="Vaccinia Virus protein VP39"/>
    <property type="match status" value="1"/>
</dbReference>
<sequence length="1083" mass="125380">MKYDFQLDLGDNTSTGKMIAAIKDNSKILEFGPGNGRMTEYLVKEKNCDVSIVEFDPELYKHVMTFSNDGYLGNIEEYKWCDHFQNQTFDYILFADVLEHLLHPEETLKQVRPFLKEEGRILITFPNLAHNAVLIDLFNNKLTWRPTGLLDATHKTFYTQAGFEKVFNEQQLFIAEEDYTFAPVETIEIGSEYRDLPKQIQYYFRTRPYGEVYQYFFSLSKKEIQNPIIHPLQNSNVEFPVRYIQKSAIEEKETTYVCNLYTKENEKVNVPIDAQTEKLKVVPRIWSGVLNIELRCSGQKLPIFETNALWQDGTTYAFGQGEPYIEFDVTNLQNQEVEVTLEFLYIGDLSYLEGKIISNAQYLNSRISSLENQIVELNNQNQEILEKNNDICERYYRSVINPTAKVLNQNFKPSPNSVVEKAIHYNIDAILNVNDHTTVVKGWGYDKQTKTSLSFFIPENEGSSFEVKTKGRPDVTEQYELMQHEQYGFEITIENYQFKKYLNVVVQRENQEELYIRVSDKQPKKKLLRRKAGFALSLLKSRGILNTVKYVGFRLKNKDMYASWIKRNEVYDVEAIKKEIQAFKFQPKISIVVPIYNVEEKWLNAAVSSLKNQFYSNWELCLADDCSSAEHIKPLLEKYAKEDSRIKVIFREKNGHISEATNSAITLATGDYISFMDNDDELSINALYEVVKALNEDESIDFIYSDEDKVTTDGQRFDPFFKPNWNPTLILGHNYITHYVVVKKELIEKVGYLNTEFNGSQDYDFVLRATEAANKIHHIPRILYHWRTIETSTALDPESKTYAYVAGKNTLRAAMERKQTAAKVTMTPNYGTYKIDYEYPTQPKVTIIPISNGGDIRVCVETYLNESSYQNIEILLFDRNMNKKIKKSSKVVYKSAKTINELASYATGEYLFFMNDTSVPKNKIWLEELLNYGRQPGVGIVGAKVVNQNDMILNAGVSLDKEDNSFIFEDRGVSNKTLGYYFRISLPRNVYAVTEEGLLIKKAHFEVVKGFDESLDAQLMGIELSLKVREQLGGTIVWEPYSVLTDLYNASRELNKAQTEQFLEETHLKQTEDPYSNPNRLDR</sequence>
<dbReference type="Pfam" id="PF13489">
    <property type="entry name" value="Methyltransf_23"/>
    <property type="match status" value="1"/>
</dbReference>
<feature type="coiled-coil region" evidence="1">
    <location>
        <begin position="360"/>
        <end position="394"/>
    </location>
</feature>
<feature type="domain" description="Glycosyltransferase 2-like" evidence="2">
    <location>
        <begin position="590"/>
        <end position="750"/>
    </location>
</feature>
<dbReference type="OrthoDB" id="8773442at2"/>
<dbReference type="EMBL" id="NGJZ01000001">
    <property type="protein sequence ID" value="RSU07902.1"/>
    <property type="molecule type" value="Genomic_DNA"/>
</dbReference>
<dbReference type="CDD" id="cd02440">
    <property type="entry name" value="AdoMet_MTases"/>
    <property type="match status" value="1"/>
</dbReference>
<dbReference type="SUPFAM" id="SSF53335">
    <property type="entry name" value="S-adenosyl-L-methionine-dependent methyltransferases"/>
    <property type="match status" value="1"/>
</dbReference>
<dbReference type="AlphaFoldDB" id="A0A430AIG0"/>
<reference evidence="3 4" key="1">
    <citation type="submission" date="2017-05" db="EMBL/GenBank/DDBJ databases">
        <title>Vagococcus spp. assemblies.</title>
        <authorList>
            <person name="Gulvik C.A."/>
        </authorList>
    </citation>
    <scope>NUCLEOTIDE SEQUENCE [LARGE SCALE GENOMIC DNA]</scope>
    <source>
        <strain evidence="3 4">DSM 24756</strain>
    </source>
</reference>
<keyword evidence="4" id="KW-1185">Reference proteome</keyword>
<dbReference type="InterPro" id="IPR029044">
    <property type="entry name" value="Nucleotide-diphossugar_trans"/>
</dbReference>
<dbReference type="InterPro" id="IPR050834">
    <property type="entry name" value="Glycosyltransf_2"/>
</dbReference>
<dbReference type="GO" id="GO:0044010">
    <property type="term" value="P:single-species biofilm formation"/>
    <property type="evidence" value="ECO:0007669"/>
    <property type="project" value="TreeGrafter"/>
</dbReference>
<gene>
    <name evidence="3" type="ORF">CBF30_01290</name>
</gene>
<dbReference type="Pfam" id="PF00535">
    <property type="entry name" value="Glycos_transf_2"/>
    <property type="match status" value="1"/>
</dbReference>
<evidence type="ECO:0000313" key="3">
    <source>
        <dbReference type="EMBL" id="RSU07902.1"/>
    </source>
</evidence>
<accession>A0A430AIG0</accession>
<dbReference type="PANTHER" id="PTHR43685:SF2">
    <property type="entry name" value="GLYCOSYLTRANSFERASE 2-LIKE DOMAIN-CONTAINING PROTEIN"/>
    <property type="match status" value="1"/>
</dbReference>
<dbReference type="SUPFAM" id="SSF53448">
    <property type="entry name" value="Nucleotide-diphospho-sugar transferases"/>
    <property type="match status" value="2"/>
</dbReference>
<dbReference type="RefSeq" id="WP_126821976.1">
    <property type="nucleotide sequence ID" value="NZ_JBHLWU010000001.1"/>
</dbReference>
<dbReference type="Proteomes" id="UP000288669">
    <property type="component" value="Unassembled WGS sequence"/>
</dbReference>